<evidence type="ECO:0000256" key="1">
    <source>
        <dbReference type="ARBA" id="ARBA00000900"/>
    </source>
</evidence>
<evidence type="ECO:0000259" key="13">
    <source>
        <dbReference type="PROSITE" id="PS50089"/>
    </source>
</evidence>
<dbReference type="InterPro" id="IPR001841">
    <property type="entry name" value="Znf_RING"/>
</dbReference>
<protein>
    <recommendedName>
        <fullName evidence="3">RING-type E3 ubiquitin transferase</fullName>
        <ecNumber evidence="3">2.3.2.27</ecNumber>
    </recommendedName>
</protein>
<feature type="domain" description="RING-type" evidence="13">
    <location>
        <begin position="171"/>
        <end position="210"/>
    </location>
</feature>
<dbReference type="GO" id="GO:0016567">
    <property type="term" value="P:protein ubiquitination"/>
    <property type="evidence" value="ECO:0007669"/>
    <property type="project" value="TreeGrafter"/>
</dbReference>
<keyword evidence="4" id="KW-0808">Transferase</keyword>
<dbReference type="PANTHER" id="PTHR45977">
    <property type="entry name" value="TARGET OF ERK KINASE MPK-1"/>
    <property type="match status" value="1"/>
</dbReference>
<keyword evidence="6" id="KW-0479">Metal-binding</keyword>
<keyword evidence="10" id="KW-1133">Transmembrane helix</keyword>
<evidence type="ECO:0000256" key="2">
    <source>
        <dbReference type="ARBA" id="ARBA00004141"/>
    </source>
</evidence>
<reference evidence="14" key="1">
    <citation type="submission" date="2020-08" db="EMBL/GenBank/DDBJ databases">
        <title>Genome sequencing and assembly of the red palm weevil Rhynchophorus ferrugineus.</title>
        <authorList>
            <person name="Dias G.B."/>
            <person name="Bergman C.M."/>
            <person name="Manee M."/>
        </authorList>
    </citation>
    <scope>NUCLEOTIDE SEQUENCE</scope>
    <source>
        <strain evidence="14">AA-2017</strain>
        <tissue evidence="14">Whole larva</tissue>
    </source>
</reference>
<evidence type="ECO:0000313" key="14">
    <source>
        <dbReference type="EMBL" id="KAF7273938.1"/>
    </source>
</evidence>
<evidence type="ECO:0000256" key="8">
    <source>
        <dbReference type="ARBA" id="ARBA00022786"/>
    </source>
</evidence>
<gene>
    <name evidence="14" type="ORF">GWI33_013372</name>
</gene>
<keyword evidence="7 12" id="KW-0863">Zinc-finger</keyword>
<dbReference type="EMBL" id="JAACXV010013209">
    <property type="protein sequence ID" value="KAF7273938.1"/>
    <property type="molecule type" value="Genomic_DNA"/>
</dbReference>
<evidence type="ECO:0000256" key="12">
    <source>
        <dbReference type="PROSITE-ProRule" id="PRU00175"/>
    </source>
</evidence>
<dbReference type="PROSITE" id="PS50089">
    <property type="entry name" value="ZF_RING_2"/>
    <property type="match status" value="1"/>
</dbReference>
<evidence type="ECO:0000256" key="11">
    <source>
        <dbReference type="ARBA" id="ARBA00023136"/>
    </source>
</evidence>
<comment type="catalytic activity">
    <reaction evidence="1">
        <text>S-ubiquitinyl-[E2 ubiquitin-conjugating enzyme]-L-cysteine + [acceptor protein]-L-lysine = [E2 ubiquitin-conjugating enzyme]-L-cysteine + N(6)-ubiquitinyl-[acceptor protein]-L-lysine.</text>
        <dbReference type="EC" id="2.3.2.27"/>
    </reaction>
</comment>
<proteinExistence type="predicted"/>
<evidence type="ECO:0000256" key="5">
    <source>
        <dbReference type="ARBA" id="ARBA00022692"/>
    </source>
</evidence>
<evidence type="ECO:0000256" key="9">
    <source>
        <dbReference type="ARBA" id="ARBA00022833"/>
    </source>
</evidence>
<evidence type="ECO:0000256" key="7">
    <source>
        <dbReference type="ARBA" id="ARBA00022771"/>
    </source>
</evidence>
<keyword evidence="8" id="KW-0833">Ubl conjugation pathway</keyword>
<dbReference type="GO" id="GO:0006511">
    <property type="term" value="P:ubiquitin-dependent protein catabolic process"/>
    <property type="evidence" value="ECO:0007669"/>
    <property type="project" value="TreeGrafter"/>
</dbReference>
<evidence type="ECO:0000256" key="4">
    <source>
        <dbReference type="ARBA" id="ARBA00022679"/>
    </source>
</evidence>
<comment type="subcellular location">
    <subcellularLocation>
        <location evidence="2">Membrane</location>
        <topology evidence="2">Multi-pass membrane protein</topology>
    </subcellularLocation>
</comment>
<keyword evidence="11" id="KW-0472">Membrane</keyword>
<sequence length="218" mass="24987">MIDHFGIEGTTRKTWCCVHGTHRIDLNSLVYYHDCPEHELVNGPLKLPQLLKVPAIAKLLLAPSFVSAMELIQTKEKEIYQAENNFPLDFDELTTDIISDDKEENDTGGALHERAESCLAIISGFRFSLTESQMNYIKSLNIKSFKSLDRILKWLQESYNKARSDDKPYHCVICLNDIEESQMIIPCSHPFHSSCINKWIKINESCPLCREPCLVQLN</sequence>
<dbReference type="PANTHER" id="PTHR45977:SF4">
    <property type="entry name" value="RING-TYPE DOMAIN-CONTAINING PROTEIN"/>
    <property type="match status" value="1"/>
</dbReference>
<keyword evidence="15" id="KW-1185">Reference proteome</keyword>
<dbReference type="SMART" id="SM00184">
    <property type="entry name" value="RING"/>
    <property type="match status" value="1"/>
</dbReference>
<evidence type="ECO:0000256" key="10">
    <source>
        <dbReference type="ARBA" id="ARBA00022989"/>
    </source>
</evidence>
<comment type="caution">
    <text evidence="14">The sequence shown here is derived from an EMBL/GenBank/DDBJ whole genome shotgun (WGS) entry which is preliminary data.</text>
</comment>
<dbReference type="InterPro" id="IPR013083">
    <property type="entry name" value="Znf_RING/FYVE/PHD"/>
</dbReference>
<evidence type="ECO:0000313" key="15">
    <source>
        <dbReference type="Proteomes" id="UP000625711"/>
    </source>
</evidence>
<dbReference type="GO" id="GO:0016020">
    <property type="term" value="C:membrane"/>
    <property type="evidence" value="ECO:0007669"/>
    <property type="project" value="UniProtKB-SubCell"/>
</dbReference>
<dbReference type="OrthoDB" id="6765433at2759"/>
<accession>A0A834I9B3</accession>
<dbReference type="GO" id="GO:0008270">
    <property type="term" value="F:zinc ion binding"/>
    <property type="evidence" value="ECO:0007669"/>
    <property type="project" value="UniProtKB-KW"/>
</dbReference>
<name>A0A834I9B3_RHYFE</name>
<evidence type="ECO:0000256" key="6">
    <source>
        <dbReference type="ARBA" id="ARBA00022723"/>
    </source>
</evidence>
<dbReference type="EC" id="2.3.2.27" evidence="3"/>
<dbReference type="AlphaFoldDB" id="A0A834I9B3"/>
<dbReference type="SUPFAM" id="SSF57850">
    <property type="entry name" value="RING/U-box"/>
    <property type="match status" value="1"/>
</dbReference>
<organism evidence="14 15">
    <name type="scientific">Rhynchophorus ferrugineus</name>
    <name type="common">Red palm weevil</name>
    <name type="synonym">Curculio ferrugineus</name>
    <dbReference type="NCBI Taxonomy" id="354439"/>
    <lineage>
        <taxon>Eukaryota</taxon>
        <taxon>Metazoa</taxon>
        <taxon>Ecdysozoa</taxon>
        <taxon>Arthropoda</taxon>
        <taxon>Hexapoda</taxon>
        <taxon>Insecta</taxon>
        <taxon>Pterygota</taxon>
        <taxon>Neoptera</taxon>
        <taxon>Endopterygota</taxon>
        <taxon>Coleoptera</taxon>
        <taxon>Polyphaga</taxon>
        <taxon>Cucujiformia</taxon>
        <taxon>Curculionidae</taxon>
        <taxon>Dryophthorinae</taxon>
        <taxon>Rhynchophorus</taxon>
    </lineage>
</organism>
<keyword evidence="9" id="KW-0862">Zinc</keyword>
<dbReference type="Gene3D" id="3.30.40.10">
    <property type="entry name" value="Zinc/RING finger domain, C3HC4 (zinc finger)"/>
    <property type="match status" value="1"/>
</dbReference>
<evidence type="ECO:0000256" key="3">
    <source>
        <dbReference type="ARBA" id="ARBA00012483"/>
    </source>
</evidence>
<keyword evidence="5" id="KW-0812">Transmembrane</keyword>
<dbReference type="GO" id="GO:0061630">
    <property type="term" value="F:ubiquitin protein ligase activity"/>
    <property type="evidence" value="ECO:0007669"/>
    <property type="project" value="UniProtKB-EC"/>
</dbReference>
<dbReference type="Proteomes" id="UP000625711">
    <property type="component" value="Unassembled WGS sequence"/>
</dbReference>
<dbReference type="Pfam" id="PF13639">
    <property type="entry name" value="zf-RING_2"/>
    <property type="match status" value="1"/>
</dbReference>